<dbReference type="Pfam" id="PF01582">
    <property type="entry name" value="TIR"/>
    <property type="match status" value="1"/>
</dbReference>
<dbReference type="Pfam" id="PF00931">
    <property type="entry name" value="NB-ARC"/>
    <property type="match status" value="1"/>
</dbReference>
<dbReference type="SUPFAM" id="SSF52540">
    <property type="entry name" value="P-loop containing nucleoside triphosphate hydrolases"/>
    <property type="match status" value="1"/>
</dbReference>
<keyword evidence="5" id="KW-0067">ATP-binding</keyword>
<dbReference type="SUPFAM" id="SSF52058">
    <property type="entry name" value="L domain-like"/>
    <property type="match status" value="1"/>
</dbReference>
<dbReference type="InterPro" id="IPR042197">
    <property type="entry name" value="Apaf_helical"/>
</dbReference>
<evidence type="ECO:0008006" key="12">
    <source>
        <dbReference type="Google" id="ProtNLM"/>
    </source>
</evidence>
<evidence type="ECO:0000313" key="11">
    <source>
        <dbReference type="Proteomes" id="UP000712281"/>
    </source>
</evidence>
<keyword evidence="3" id="KW-0547">Nucleotide-binding</keyword>
<comment type="caution">
    <text evidence="10">The sequence shown here is derived from an EMBL/GenBank/DDBJ whole genome shotgun (WGS) entry which is preliminary data.</text>
</comment>
<dbReference type="GO" id="GO:0043531">
    <property type="term" value="F:ADP binding"/>
    <property type="evidence" value="ECO:0007669"/>
    <property type="project" value="InterPro"/>
</dbReference>
<dbReference type="Gene3D" id="1.10.8.430">
    <property type="entry name" value="Helical domain of apoptotic protease-activating factors"/>
    <property type="match status" value="1"/>
</dbReference>
<evidence type="ECO:0000256" key="2">
    <source>
        <dbReference type="ARBA" id="ARBA00022737"/>
    </source>
</evidence>
<dbReference type="PANTHER" id="PTHR11017">
    <property type="entry name" value="LEUCINE-RICH REPEAT-CONTAINING PROTEIN"/>
    <property type="match status" value="1"/>
</dbReference>
<dbReference type="Pfam" id="PF07725">
    <property type="entry name" value="LRR_3"/>
    <property type="match status" value="1"/>
</dbReference>
<evidence type="ECO:0000256" key="1">
    <source>
        <dbReference type="ARBA" id="ARBA00022614"/>
    </source>
</evidence>
<evidence type="ECO:0000256" key="6">
    <source>
        <dbReference type="SAM" id="MobiDB-lite"/>
    </source>
</evidence>
<dbReference type="SUPFAM" id="SSF46785">
    <property type="entry name" value="Winged helix' DNA-binding domain"/>
    <property type="match status" value="1"/>
</dbReference>
<feature type="domain" description="TIR" evidence="8">
    <location>
        <begin position="64"/>
        <end position="200"/>
    </location>
</feature>
<dbReference type="Gene3D" id="3.40.50.300">
    <property type="entry name" value="P-loop containing nucleotide triphosphate hydrolases"/>
    <property type="match status" value="1"/>
</dbReference>
<evidence type="ECO:0000256" key="5">
    <source>
        <dbReference type="ARBA" id="ARBA00022840"/>
    </source>
</evidence>
<dbReference type="InterPro" id="IPR035897">
    <property type="entry name" value="Toll_tir_struct_dom_sf"/>
</dbReference>
<dbReference type="InterPro" id="IPR032675">
    <property type="entry name" value="LRR_dom_sf"/>
</dbReference>
<evidence type="ECO:0000259" key="7">
    <source>
        <dbReference type="Pfam" id="PF00931"/>
    </source>
</evidence>
<dbReference type="PRINTS" id="PR00364">
    <property type="entry name" value="DISEASERSIST"/>
</dbReference>
<reference evidence="10" key="1">
    <citation type="submission" date="2019-12" db="EMBL/GenBank/DDBJ databases">
        <title>Genome sequencing and annotation of Brassica cretica.</title>
        <authorList>
            <person name="Studholme D.J."/>
            <person name="Sarris P.F."/>
        </authorList>
    </citation>
    <scope>NUCLEOTIDE SEQUENCE</scope>
    <source>
        <strain evidence="10">PFS-001/15</strain>
        <tissue evidence="10">Leaf</tissue>
    </source>
</reference>
<feature type="region of interest" description="Disordered" evidence="6">
    <location>
        <begin position="33"/>
        <end position="53"/>
    </location>
</feature>
<evidence type="ECO:0000259" key="9">
    <source>
        <dbReference type="Pfam" id="PF23282"/>
    </source>
</evidence>
<accession>A0A8S9H770</accession>
<proteinExistence type="predicted"/>
<name>A0A8S9H770_BRACR</name>
<dbReference type="GO" id="GO:0006952">
    <property type="term" value="P:defense response"/>
    <property type="evidence" value="ECO:0007669"/>
    <property type="project" value="UniProtKB-KW"/>
</dbReference>
<evidence type="ECO:0000259" key="8">
    <source>
        <dbReference type="Pfam" id="PF01582"/>
    </source>
</evidence>
<dbReference type="InterPro" id="IPR058192">
    <property type="entry name" value="WHD_ROQ1-like"/>
</dbReference>
<evidence type="ECO:0000256" key="4">
    <source>
        <dbReference type="ARBA" id="ARBA00022821"/>
    </source>
</evidence>
<keyword evidence="2" id="KW-0677">Repeat</keyword>
<dbReference type="InterPro" id="IPR036390">
    <property type="entry name" value="WH_DNA-bd_sf"/>
</dbReference>
<dbReference type="SUPFAM" id="SSF52200">
    <property type="entry name" value="Toll/Interleukin receptor TIR domain"/>
    <property type="match status" value="1"/>
</dbReference>
<dbReference type="AlphaFoldDB" id="A0A8S9H770"/>
<evidence type="ECO:0000313" key="10">
    <source>
        <dbReference type="EMBL" id="KAF2553679.1"/>
    </source>
</evidence>
<dbReference type="GO" id="GO:0005524">
    <property type="term" value="F:ATP binding"/>
    <property type="evidence" value="ECO:0007669"/>
    <property type="project" value="UniProtKB-KW"/>
</dbReference>
<feature type="compositionally biased region" description="Low complexity" evidence="6">
    <location>
        <begin position="36"/>
        <end position="50"/>
    </location>
</feature>
<protein>
    <recommendedName>
        <fullName evidence="12">TIR domain-containing protein</fullName>
    </recommendedName>
</protein>
<dbReference type="InterPro" id="IPR044974">
    <property type="entry name" value="Disease_R_plants"/>
</dbReference>
<dbReference type="Gene3D" id="3.40.50.10140">
    <property type="entry name" value="Toll/interleukin-1 receptor homology (TIR) domain"/>
    <property type="match status" value="1"/>
</dbReference>
<dbReference type="FunFam" id="3.40.50.300:FF:001957">
    <property type="entry name" value="Disease resistance protein (TIR-NBS-LRR class)"/>
    <property type="match status" value="1"/>
</dbReference>
<dbReference type="PANTHER" id="PTHR11017:SF518">
    <property type="entry name" value="DISEASE RESISTANCE PROTEIN (TIR-NBS-LRR CLASS)-RELATED"/>
    <property type="match status" value="1"/>
</dbReference>
<dbReference type="Pfam" id="PF23282">
    <property type="entry name" value="WHD_ROQ1"/>
    <property type="match status" value="1"/>
</dbReference>
<organism evidence="10 11">
    <name type="scientific">Brassica cretica</name>
    <name type="common">Mustard</name>
    <dbReference type="NCBI Taxonomy" id="69181"/>
    <lineage>
        <taxon>Eukaryota</taxon>
        <taxon>Viridiplantae</taxon>
        <taxon>Streptophyta</taxon>
        <taxon>Embryophyta</taxon>
        <taxon>Tracheophyta</taxon>
        <taxon>Spermatophyta</taxon>
        <taxon>Magnoliopsida</taxon>
        <taxon>eudicotyledons</taxon>
        <taxon>Gunneridae</taxon>
        <taxon>Pentapetalae</taxon>
        <taxon>rosids</taxon>
        <taxon>malvids</taxon>
        <taxon>Brassicales</taxon>
        <taxon>Brassicaceae</taxon>
        <taxon>Brassiceae</taxon>
        <taxon>Brassica</taxon>
    </lineage>
</organism>
<dbReference type="Gene3D" id="3.80.10.10">
    <property type="entry name" value="Ribonuclease Inhibitor"/>
    <property type="match status" value="1"/>
</dbReference>
<dbReference type="Proteomes" id="UP000712281">
    <property type="component" value="Unassembled WGS sequence"/>
</dbReference>
<dbReference type="InterPro" id="IPR027417">
    <property type="entry name" value="P-loop_NTPase"/>
</dbReference>
<gene>
    <name evidence="10" type="ORF">F2Q68_00037916</name>
</gene>
<dbReference type="InterPro" id="IPR000157">
    <property type="entry name" value="TIR_dom"/>
</dbReference>
<sequence length="1233" mass="138818">MDSSFRICAATMILGTLLFIVYRKLRSNPQIETVASSSSPSSPNFSTPSSDLEAVSNGSPLQHAVYIYCAETLRNTFASHLSVDFRRKRIAAFVNCDDDVTEGASVVFVFSKNDSCFDKLVTVLQCHLVVPVFYGVSPSEVVVPEHDSGDRIREWSRALRELRELPSHQSSEECGECQFVEDIVNAVYERLFPTEQIGTNSRLVEIERLLCKQPWGIRRLGIWGMPGIGKTTLAQAVFHQISGGYEASCFIKHFDKAFHEKGLHCLLEEHFGKILKELPRVCSSITRPSLPGDKISKKRTLVVLDDVQDPLGAQSFLGGFHWFGPGSLIIITSRDKQVFRLCQMNHVYEVQGLSENEALQLFSQCAFGKSIREQNLLELSMEVIDYANGNPFALSFYGRELKGKKVSEMETTFLKLKLPTPYKIHDLFNSSYKTLNDNEKNIFLDIACFFVGEDVDYVMPLLEGCGFFPHVGIDILVEKCLVTISEKRVLMHRIIQDFGREIINGESEQMERRSRLWEPWTIKFLLEANGHPRATCKRVLGTEDIEGIFLDTSNLLFDVKHTAFDNMLNLRFLKIYCSSHENQHRLGLPRGLESLPYELRLLHWENYPLESLPQDFEPCHLVELNMSYSHLQKLWGGTKNLEMLKVCRLCHSQQLTEIDDLCKARNIEIIDLQGCTKLHRFPPTDQLQHLRVVDLSGCTEIRSFPDVSPNIEELHLQGTGIRELPISLVAHVVSSNQNLDKLVLLNMKDCSNLQSLPQLVDLESLEVLDLSGCSELKSIQGFPRNLKRLYLVGTAVKELPPLPWSIELLNAHGCVSLISIPFGFEKLPRYYTFSNCVALSAQVVSEFVVNSLTNVERMAREYQPELNKSVAFSLTVPSASSKQFTCDLQPGSSVMIQLGSWRSTLGFAIIVELSFSEDYHEASDFGISCVCRWKDKGFISHRLEKSFPVWTPGEGVPRDHMFVFCDLNMHPSTCEGNDPSILADLVVFEFFAVNKQKKPLNESCTVTKCGVRVITDANGGASCNMSQPFPSLGYLQESFDSEMEEVLRVIFDILDKNDRNLVLYIACLFNDEKADFLTPIIASIDLGMSSRLEFLANQDNEAKMLDKTGCDVLEEINHTTSDDSGDVIGVQDHVTDMGYWSGSESEEVKKTVGISISLEKGKSTTAFILWEKINASMVAMPVEPPMIISEARSPTFRDGIPFAELYTGEIPAAFLQGLHNIRSVLQSQKSIRL</sequence>
<feature type="domain" description="Disease resistance protein Roq1-like winged-helix" evidence="9">
    <location>
        <begin position="436"/>
        <end position="505"/>
    </location>
</feature>
<keyword evidence="4" id="KW-0611">Plant defense</keyword>
<dbReference type="GO" id="GO:0007165">
    <property type="term" value="P:signal transduction"/>
    <property type="evidence" value="ECO:0007669"/>
    <property type="project" value="InterPro"/>
</dbReference>
<dbReference type="InterPro" id="IPR002182">
    <property type="entry name" value="NB-ARC"/>
</dbReference>
<dbReference type="InterPro" id="IPR011713">
    <property type="entry name" value="Leu-rich_rpt_3"/>
</dbReference>
<evidence type="ECO:0000256" key="3">
    <source>
        <dbReference type="ARBA" id="ARBA00022741"/>
    </source>
</evidence>
<feature type="domain" description="NB-ARC" evidence="7">
    <location>
        <begin position="218"/>
        <end position="369"/>
    </location>
</feature>
<keyword evidence="1" id="KW-0433">Leucine-rich repeat</keyword>
<dbReference type="EMBL" id="QGKW02001988">
    <property type="protein sequence ID" value="KAF2553679.1"/>
    <property type="molecule type" value="Genomic_DNA"/>
</dbReference>